<keyword evidence="3 6" id="KW-0812">Transmembrane</keyword>
<feature type="transmembrane region" description="Helical" evidence="6">
    <location>
        <begin position="6"/>
        <end position="25"/>
    </location>
</feature>
<feature type="transmembrane region" description="Helical" evidence="6">
    <location>
        <begin position="136"/>
        <end position="155"/>
    </location>
</feature>
<evidence type="ECO:0000256" key="4">
    <source>
        <dbReference type="ARBA" id="ARBA00022989"/>
    </source>
</evidence>
<keyword evidence="2" id="KW-1003">Cell membrane</keyword>
<dbReference type="Proteomes" id="UP000237684">
    <property type="component" value="Unassembled WGS sequence"/>
</dbReference>
<evidence type="ECO:0000256" key="6">
    <source>
        <dbReference type="SAM" id="Phobius"/>
    </source>
</evidence>
<dbReference type="InParanoid" id="A0A2S8SWL7"/>
<dbReference type="RefSeq" id="WP_105482522.1">
    <property type="nucleotide sequence ID" value="NZ_NIGF01000002.1"/>
</dbReference>
<dbReference type="PANTHER" id="PTHR30482">
    <property type="entry name" value="HIGH-AFFINITY BRANCHED-CHAIN AMINO ACID TRANSPORT SYSTEM PERMEASE"/>
    <property type="match status" value="1"/>
</dbReference>
<accession>A0A2S8SWL7</accession>
<dbReference type="Pfam" id="PF02653">
    <property type="entry name" value="BPD_transp_2"/>
    <property type="match status" value="1"/>
</dbReference>
<evidence type="ECO:0000256" key="1">
    <source>
        <dbReference type="ARBA" id="ARBA00004651"/>
    </source>
</evidence>
<name>A0A2S8SWL7_9BACT</name>
<feature type="transmembrane region" description="Helical" evidence="6">
    <location>
        <begin position="106"/>
        <end position="129"/>
    </location>
</feature>
<feature type="transmembrane region" description="Helical" evidence="6">
    <location>
        <begin position="232"/>
        <end position="252"/>
    </location>
</feature>
<evidence type="ECO:0000313" key="8">
    <source>
        <dbReference type="Proteomes" id="UP000237684"/>
    </source>
</evidence>
<feature type="transmembrane region" description="Helical" evidence="6">
    <location>
        <begin position="185"/>
        <end position="201"/>
    </location>
</feature>
<dbReference type="InterPro" id="IPR017778">
    <property type="entry name" value="ABC_transptr_urea_perm_UrtC"/>
</dbReference>
<comment type="subcellular location">
    <subcellularLocation>
        <location evidence="1">Cell membrane</location>
        <topology evidence="1">Multi-pass membrane protein</topology>
    </subcellularLocation>
</comment>
<keyword evidence="8" id="KW-1185">Reference proteome</keyword>
<dbReference type="InterPro" id="IPR043428">
    <property type="entry name" value="LivM-like"/>
</dbReference>
<evidence type="ECO:0000256" key="2">
    <source>
        <dbReference type="ARBA" id="ARBA00022475"/>
    </source>
</evidence>
<dbReference type="InterPro" id="IPR001851">
    <property type="entry name" value="ABC_transp_permease"/>
</dbReference>
<dbReference type="PANTHER" id="PTHR30482:SF4">
    <property type="entry name" value="SLR1201 PROTEIN"/>
    <property type="match status" value="1"/>
</dbReference>
<dbReference type="GO" id="GO:0015658">
    <property type="term" value="F:branched-chain amino acid transmembrane transporter activity"/>
    <property type="evidence" value="ECO:0007669"/>
    <property type="project" value="InterPro"/>
</dbReference>
<dbReference type="OrthoDB" id="9789927at2"/>
<evidence type="ECO:0000256" key="3">
    <source>
        <dbReference type="ARBA" id="ARBA00022692"/>
    </source>
</evidence>
<reference evidence="7 8" key="1">
    <citation type="journal article" date="2018" name="Syst. Appl. Microbiol.">
        <title>Abditibacterium utsteinense sp. nov., the first cultivated member of candidate phylum FBP, isolated from ice-free Antarctic soil samples.</title>
        <authorList>
            <person name="Tahon G."/>
            <person name="Tytgat B."/>
            <person name="Lebbe L."/>
            <person name="Carlier A."/>
            <person name="Willems A."/>
        </authorList>
    </citation>
    <scope>NUCLEOTIDE SEQUENCE [LARGE SCALE GENOMIC DNA]</scope>
    <source>
        <strain evidence="7 8">LMG 29911</strain>
    </source>
</reference>
<dbReference type="AlphaFoldDB" id="A0A2S8SWL7"/>
<dbReference type="EMBL" id="NIGF01000002">
    <property type="protein sequence ID" value="PQV65195.1"/>
    <property type="molecule type" value="Genomic_DNA"/>
</dbReference>
<organism evidence="7 8">
    <name type="scientific">Abditibacterium utsteinense</name>
    <dbReference type="NCBI Taxonomy" id="1960156"/>
    <lineage>
        <taxon>Bacteria</taxon>
        <taxon>Pseudomonadati</taxon>
        <taxon>Abditibacteriota</taxon>
        <taxon>Abditibacteriia</taxon>
        <taxon>Abditibacteriales</taxon>
        <taxon>Abditibacteriaceae</taxon>
        <taxon>Abditibacterium</taxon>
    </lineage>
</organism>
<keyword evidence="4 6" id="KW-1133">Transmembrane helix</keyword>
<gene>
    <name evidence="7" type="ORF">B1R32_102204</name>
</gene>
<dbReference type="CDD" id="cd06581">
    <property type="entry name" value="TM_PBP1_LivM_like"/>
    <property type="match status" value="1"/>
</dbReference>
<feature type="transmembrane region" description="Helical" evidence="6">
    <location>
        <begin position="32"/>
        <end position="52"/>
    </location>
</feature>
<dbReference type="GO" id="GO:0005886">
    <property type="term" value="C:plasma membrane"/>
    <property type="evidence" value="ECO:0007669"/>
    <property type="project" value="UniProtKB-SubCell"/>
</dbReference>
<comment type="caution">
    <text evidence="7">The sequence shown here is derived from an EMBL/GenBank/DDBJ whole genome shotgun (WGS) entry which is preliminary data.</text>
</comment>
<sequence length="355" mass="38214">MKTSPLSRFAPIFFFGLLALAPLFLGDFRLSLLGQFLALGIVALGIDLIWGYTGILSLGHAVYFGLGAYCTAMFLKLEAVKGALPDFMDWNGLTALPIWWKPFHNGAFAIAMSMILPAFVAMLLGYFTFRNRIKGVFFSILSQALAIITVTFFIGQQAYTGGTNGITDFSTAFGFPINDKRTQTVLFYLSLALLIATYFGCKKLVSGKFGQILLAIRDGENRLRFTGYNPTTYKVFIYAFSAALAGLAGALYVPQIGIVSPSQMGIVPSIGMVLWVAIGGRGTLSGAVLGAILVNGLQNLLSESYPAVWQFFIGATFVIVVLFLPRGVMGLIGDLSLKTRSRKPAEAAPAQAVTA</sequence>
<proteinExistence type="predicted"/>
<dbReference type="NCBIfam" id="TIGR03408">
    <property type="entry name" value="urea_trans_UrtC"/>
    <property type="match status" value="1"/>
</dbReference>
<evidence type="ECO:0000313" key="7">
    <source>
        <dbReference type="EMBL" id="PQV65195.1"/>
    </source>
</evidence>
<protein>
    <submittedName>
        <fullName evidence="7">Urea ABC transporter membrane protein</fullName>
    </submittedName>
</protein>
<feature type="transmembrane region" description="Helical" evidence="6">
    <location>
        <begin position="307"/>
        <end position="333"/>
    </location>
</feature>
<evidence type="ECO:0000256" key="5">
    <source>
        <dbReference type="ARBA" id="ARBA00023136"/>
    </source>
</evidence>
<keyword evidence="5 6" id="KW-0472">Membrane</keyword>